<evidence type="ECO:0000313" key="3">
    <source>
        <dbReference type="Proteomes" id="UP000737171"/>
    </source>
</evidence>
<proteinExistence type="inferred from homology"/>
<dbReference type="InterPro" id="IPR001753">
    <property type="entry name" value="Enoyl-CoA_hydra/iso"/>
</dbReference>
<dbReference type="InterPro" id="IPR029045">
    <property type="entry name" value="ClpP/crotonase-like_dom_sf"/>
</dbReference>
<dbReference type="PANTHER" id="PTHR43459:SF3">
    <property type="entry name" value="ENOYL-COA HYDRATASE ECHA15 (ENOYL HYDRASE) (UNSATURATED ACYL-COA HYDRATASE) (CROTONASE)-RELATED"/>
    <property type="match status" value="1"/>
</dbReference>
<comment type="caution">
    <text evidence="2">The sequence shown here is derived from an EMBL/GenBank/DDBJ whole genome shotgun (WGS) entry which is preliminary data.</text>
</comment>
<dbReference type="Gene3D" id="1.10.12.10">
    <property type="entry name" value="Lyase 2-enoyl-coa Hydratase, Chain A, domain 2"/>
    <property type="match status" value="1"/>
</dbReference>
<dbReference type="RefSeq" id="WP_173134417.1">
    <property type="nucleotide sequence ID" value="NZ_JABRWJ010000016.1"/>
</dbReference>
<name>A0ABX2EUA6_9BURK</name>
<dbReference type="Gene3D" id="3.90.226.10">
    <property type="entry name" value="2-enoyl-CoA Hydratase, Chain A, domain 1"/>
    <property type="match status" value="1"/>
</dbReference>
<keyword evidence="3" id="KW-1185">Reference proteome</keyword>
<reference evidence="2 3" key="1">
    <citation type="submission" date="2020-05" db="EMBL/GenBank/DDBJ databases">
        <title>Aquincola sp. isolate from soil.</title>
        <authorList>
            <person name="Han J."/>
            <person name="Kim D.-U."/>
        </authorList>
    </citation>
    <scope>NUCLEOTIDE SEQUENCE [LARGE SCALE GENOMIC DNA]</scope>
    <source>
        <strain evidence="2 3">S2</strain>
    </source>
</reference>
<organism evidence="2 3">
    <name type="scientific">Pseudaquabacterium terrae</name>
    <dbReference type="NCBI Taxonomy" id="2732868"/>
    <lineage>
        <taxon>Bacteria</taxon>
        <taxon>Pseudomonadati</taxon>
        <taxon>Pseudomonadota</taxon>
        <taxon>Betaproteobacteria</taxon>
        <taxon>Burkholderiales</taxon>
        <taxon>Sphaerotilaceae</taxon>
        <taxon>Pseudaquabacterium</taxon>
    </lineage>
</organism>
<accession>A0ABX2EUA6</accession>
<dbReference type="InterPro" id="IPR014748">
    <property type="entry name" value="Enoyl-CoA_hydra_C"/>
</dbReference>
<dbReference type="Pfam" id="PF00378">
    <property type="entry name" value="ECH_1"/>
    <property type="match status" value="1"/>
</dbReference>
<dbReference type="PANTHER" id="PTHR43459">
    <property type="entry name" value="ENOYL-COA HYDRATASE"/>
    <property type="match status" value="1"/>
</dbReference>
<gene>
    <name evidence="2" type="ORF">HLB44_33995</name>
</gene>
<evidence type="ECO:0000313" key="2">
    <source>
        <dbReference type="EMBL" id="NRF72009.1"/>
    </source>
</evidence>
<protein>
    <submittedName>
        <fullName evidence="2">Enoyl-CoA hydratase/isomerase family protein</fullName>
    </submittedName>
</protein>
<sequence>MDHTGYHRLLIERRDAVLRVTLNNPDKLNAIDFDTENELLRLFQDLRRDRRTAVVVLTGAGRAFSAGGDLQHTLSLLDDPPMIKQEFDLARRFVNTLLDVEQPVIARIQGDAVGLGATLALLCDLTVMAEGARIGDPHVRVGLVAGDGGAVAWPLLVGYARAKRYLLGGELLGAAEAERCGLVSLCVPDSELDATVDRWAARWSSGPRYALQWTKATLNIGLKAQAAQVLDAGLAYEMVSLQTADHREAIEAFLAKRAPQFTGQ</sequence>
<evidence type="ECO:0000256" key="1">
    <source>
        <dbReference type="ARBA" id="ARBA00005254"/>
    </source>
</evidence>
<comment type="similarity">
    <text evidence="1">Belongs to the enoyl-CoA hydratase/isomerase family.</text>
</comment>
<dbReference type="SUPFAM" id="SSF52096">
    <property type="entry name" value="ClpP/crotonase"/>
    <property type="match status" value="1"/>
</dbReference>
<dbReference type="EMBL" id="JABRWJ010000016">
    <property type="protein sequence ID" value="NRF72009.1"/>
    <property type="molecule type" value="Genomic_DNA"/>
</dbReference>
<dbReference type="Proteomes" id="UP000737171">
    <property type="component" value="Unassembled WGS sequence"/>
</dbReference>
<dbReference type="CDD" id="cd06558">
    <property type="entry name" value="crotonase-like"/>
    <property type="match status" value="1"/>
</dbReference>